<reference evidence="5 6" key="1">
    <citation type="submission" date="2014-07" db="EMBL/GenBank/DDBJ databases">
        <title>Draft genome of Clostridium sulfidigenes 113A isolated from sediments associated with methane hydrate from Krishna Godavari basin.</title>
        <authorList>
            <person name="Honkalas V.S."/>
            <person name="Dabir A.P."/>
            <person name="Arora P."/>
            <person name="Dhakephalkar P.K."/>
        </authorList>
    </citation>
    <scope>NUCLEOTIDE SEQUENCE [LARGE SCALE GENOMIC DNA]</scope>
    <source>
        <strain evidence="5 6">113A</strain>
    </source>
</reference>
<dbReference type="PANTHER" id="PTHR23044:SF61">
    <property type="entry name" value="3'-5' EXORIBONUCLEASE 1-RELATED"/>
    <property type="match status" value="1"/>
</dbReference>
<dbReference type="PANTHER" id="PTHR23044">
    <property type="entry name" value="3'-5' EXONUCLEASE ERI1-RELATED"/>
    <property type="match status" value="1"/>
</dbReference>
<keyword evidence="1" id="KW-0540">Nuclease</keyword>
<sequence length="260" mass="30155">MNYIIFDLEFNQKYEDKKEHCLEKNQGVEKSNNLSLPFEIIQIGALKLNEDFENISTFNFLIKPTIHTTLHPYVENLTKISNNDISSSETFPNIYDKFTKFIGEEEAVLCVWGIVDIKELLRNIKFHNISTNSLPLKYIDVQSHASKYFNSKKGIKIGLKNAIELLDIPLHGDFHDASNDAYYTAEVLKKIFNKNIKPLLYTNPSRSTSSVKEKVDMNGVFDQFKKMYKRSLTKEEKSMISLAYNMGRTKQFVIIRKEDS</sequence>
<dbReference type="CDD" id="cd06133">
    <property type="entry name" value="ERI-1_3'hExo_like"/>
    <property type="match status" value="1"/>
</dbReference>
<dbReference type="STRING" id="318464.IO99_12715"/>
<evidence type="ECO:0000313" key="6">
    <source>
        <dbReference type="Proteomes" id="UP000028542"/>
    </source>
</evidence>
<gene>
    <name evidence="5" type="ORF">IO99_12715</name>
</gene>
<proteinExistence type="predicted"/>
<keyword evidence="6" id="KW-1185">Reference proteome</keyword>
<dbReference type="InterPro" id="IPR051274">
    <property type="entry name" value="3-5_Exoribonuclease"/>
</dbReference>
<dbReference type="GO" id="GO:0003676">
    <property type="term" value="F:nucleic acid binding"/>
    <property type="evidence" value="ECO:0007669"/>
    <property type="project" value="InterPro"/>
</dbReference>
<dbReference type="Proteomes" id="UP000028542">
    <property type="component" value="Unassembled WGS sequence"/>
</dbReference>
<dbReference type="Pfam" id="PF00929">
    <property type="entry name" value="RNase_T"/>
    <property type="match status" value="1"/>
</dbReference>
<dbReference type="InterPro" id="IPR013520">
    <property type="entry name" value="Ribonucl_H"/>
</dbReference>
<name>A0A084J9Y0_9CLOT</name>
<evidence type="ECO:0000313" key="5">
    <source>
        <dbReference type="EMBL" id="KEZ85764.1"/>
    </source>
</evidence>
<keyword evidence="3 5" id="KW-0269">Exonuclease</keyword>
<dbReference type="AlphaFoldDB" id="A0A084J9Y0"/>
<keyword evidence="2" id="KW-0378">Hydrolase</keyword>
<dbReference type="SMART" id="SM00479">
    <property type="entry name" value="EXOIII"/>
    <property type="match status" value="1"/>
</dbReference>
<dbReference type="GO" id="GO:0000175">
    <property type="term" value="F:3'-5'-RNA exonuclease activity"/>
    <property type="evidence" value="ECO:0007669"/>
    <property type="project" value="InterPro"/>
</dbReference>
<accession>A0A084J9Y0</accession>
<dbReference type="eggNOG" id="COG5018">
    <property type="taxonomic scope" value="Bacteria"/>
</dbReference>
<evidence type="ECO:0000256" key="3">
    <source>
        <dbReference type="ARBA" id="ARBA00022839"/>
    </source>
</evidence>
<dbReference type="InterPro" id="IPR012337">
    <property type="entry name" value="RNaseH-like_sf"/>
</dbReference>
<dbReference type="EMBL" id="JPMD01000030">
    <property type="protein sequence ID" value="KEZ85764.1"/>
    <property type="molecule type" value="Genomic_DNA"/>
</dbReference>
<dbReference type="RefSeq" id="WP_035133810.1">
    <property type="nucleotide sequence ID" value="NZ_JPMD01000030.1"/>
</dbReference>
<evidence type="ECO:0000256" key="1">
    <source>
        <dbReference type="ARBA" id="ARBA00022722"/>
    </source>
</evidence>
<organism evidence="5 6">
    <name type="scientific">Clostridium sulfidigenes</name>
    <dbReference type="NCBI Taxonomy" id="318464"/>
    <lineage>
        <taxon>Bacteria</taxon>
        <taxon>Bacillati</taxon>
        <taxon>Bacillota</taxon>
        <taxon>Clostridia</taxon>
        <taxon>Eubacteriales</taxon>
        <taxon>Clostridiaceae</taxon>
        <taxon>Clostridium</taxon>
    </lineage>
</organism>
<feature type="domain" description="Exonuclease" evidence="4">
    <location>
        <begin position="2"/>
        <end position="197"/>
    </location>
</feature>
<dbReference type="InterPro" id="IPR036397">
    <property type="entry name" value="RNaseH_sf"/>
</dbReference>
<dbReference type="Gene3D" id="3.30.420.10">
    <property type="entry name" value="Ribonuclease H-like superfamily/Ribonuclease H"/>
    <property type="match status" value="1"/>
</dbReference>
<dbReference type="InterPro" id="IPR047201">
    <property type="entry name" value="ERI-1_3'hExo-like"/>
</dbReference>
<evidence type="ECO:0000259" key="4">
    <source>
        <dbReference type="SMART" id="SM00479"/>
    </source>
</evidence>
<dbReference type="SUPFAM" id="SSF53098">
    <property type="entry name" value="Ribonuclease H-like"/>
    <property type="match status" value="1"/>
</dbReference>
<evidence type="ECO:0000256" key="2">
    <source>
        <dbReference type="ARBA" id="ARBA00022801"/>
    </source>
</evidence>
<protein>
    <submittedName>
        <fullName evidence="5">Exonuclease</fullName>
    </submittedName>
</protein>
<comment type="caution">
    <text evidence="5">The sequence shown here is derived from an EMBL/GenBank/DDBJ whole genome shotgun (WGS) entry which is preliminary data.</text>
</comment>